<accession>A9GPX7</accession>
<protein>
    <recommendedName>
        <fullName evidence="5">C4-dicarboxylate ABC transporter substrate-binding protein</fullName>
    </recommendedName>
</protein>
<organism evidence="3 4">
    <name type="scientific">Sorangium cellulosum (strain So ce56)</name>
    <name type="common">Polyangium cellulosum (strain So ce56)</name>
    <dbReference type="NCBI Taxonomy" id="448385"/>
    <lineage>
        <taxon>Bacteria</taxon>
        <taxon>Pseudomonadati</taxon>
        <taxon>Myxococcota</taxon>
        <taxon>Polyangia</taxon>
        <taxon>Polyangiales</taxon>
        <taxon>Polyangiaceae</taxon>
        <taxon>Sorangium</taxon>
    </lineage>
</organism>
<dbReference type="eggNOG" id="COG2358">
    <property type="taxonomic scope" value="Bacteria"/>
</dbReference>
<dbReference type="STRING" id="448385.sce6648"/>
<evidence type="ECO:0000313" key="4">
    <source>
        <dbReference type="Proteomes" id="UP000002139"/>
    </source>
</evidence>
<proteinExistence type="predicted"/>
<feature type="compositionally biased region" description="Low complexity" evidence="1">
    <location>
        <begin position="89"/>
        <end position="99"/>
    </location>
</feature>
<sequence>MTPPRRYAARASQSIRYACTRACAAAPSRRNSGSARSRNHSATGPASALRLPCRRAWRTIASTRGRRLRHRAIPGVRRTTALSGGIGRGIIRPRTPSGRVGAPCAPRERGAVPGRGSPADPLMIRLLFRRRIAEGYRRELLRVWTPFLLVGITALVATYLLFVEPPPPRRLTIATGQPTGRYHAFAERYRAYLAGFDIALEIRETAGSAENVALLLDPASGVSVAFVQGGAMPPDARDRLSSLASVYREPLWIFHRGDRPYDRLTDLAGKRLSIGPEGSGTRVVAQRLLADSGVTAAGQAAAGAPFEGLPDRQAAEALQAGRIDAAFFIVGPGSEQVQQLIRADGVRLMTLRQHQSYARRYPYLTSVVLSEGLLDLERNIPPAPSPLLAPPAALVANATLHPALVPLLIEAARAAHEPGNLLDAPGEFPSARFVEAPLRPEARRYLEEGPSLLQRVLPFWPASMVSRLKLMLLPLATVIFSIFKIAQPLYNWRISARIYRHYEILRRAQRELAGPPDPARRAEMIATLRQLEEKLATVSVPLGAMAALYQLYLHLGYVRRRLEGEQPSLPPPPPPPVA</sequence>
<dbReference type="PANTHER" id="PTHR42941">
    <property type="entry name" value="SLL1037 PROTEIN"/>
    <property type="match status" value="1"/>
</dbReference>
<dbReference type="PANTHER" id="PTHR42941:SF1">
    <property type="entry name" value="SLL1037 PROTEIN"/>
    <property type="match status" value="1"/>
</dbReference>
<evidence type="ECO:0000256" key="2">
    <source>
        <dbReference type="SAM" id="Phobius"/>
    </source>
</evidence>
<gene>
    <name evidence="3" type="ordered locus">sce6648</name>
</gene>
<keyword evidence="2" id="KW-1133">Transmembrane helix</keyword>
<evidence type="ECO:0000256" key="1">
    <source>
        <dbReference type="SAM" id="MobiDB-lite"/>
    </source>
</evidence>
<feature type="region of interest" description="Disordered" evidence="1">
    <location>
        <begin position="86"/>
        <end position="115"/>
    </location>
</feature>
<reference evidence="3 4" key="1">
    <citation type="journal article" date="2007" name="Nat. Biotechnol.">
        <title>Complete genome sequence of the myxobacterium Sorangium cellulosum.</title>
        <authorList>
            <person name="Schneiker S."/>
            <person name="Perlova O."/>
            <person name="Kaiser O."/>
            <person name="Gerth K."/>
            <person name="Alici A."/>
            <person name="Altmeyer M.O."/>
            <person name="Bartels D."/>
            <person name="Bekel T."/>
            <person name="Beyer S."/>
            <person name="Bode E."/>
            <person name="Bode H.B."/>
            <person name="Bolten C.J."/>
            <person name="Choudhuri J.V."/>
            <person name="Doss S."/>
            <person name="Elnakady Y.A."/>
            <person name="Frank B."/>
            <person name="Gaigalat L."/>
            <person name="Goesmann A."/>
            <person name="Groeger C."/>
            <person name="Gross F."/>
            <person name="Jelsbak L."/>
            <person name="Jelsbak L."/>
            <person name="Kalinowski J."/>
            <person name="Kegler C."/>
            <person name="Knauber T."/>
            <person name="Konietzny S."/>
            <person name="Kopp M."/>
            <person name="Krause L."/>
            <person name="Krug D."/>
            <person name="Linke B."/>
            <person name="Mahmud T."/>
            <person name="Martinez-Arias R."/>
            <person name="McHardy A.C."/>
            <person name="Merai M."/>
            <person name="Meyer F."/>
            <person name="Mormann S."/>
            <person name="Munoz-Dorado J."/>
            <person name="Perez J."/>
            <person name="Pradella S."/>
            <person name="Rachid S."/>
            <person name="Raddatz G."/>
            <person name="Rosenau F."/>
            <person name="Rueckert C."/>
            <person name="Sasse F."/>
            <person name="Scharfe M."/>
            <person name="Schuster S.C."/>
            <person name="Suen G."/>
            <person name="Treuner-Lange A."/>
            <person name="Velicer G.J."/>
            <person name="Vorholter F.-J."/>
            <person name="Weissman K.J."/>
            <person name="Welch R.D."/>
            <person name="Wenzel S.C."/>
            <person name="Whitworth D.E."/>
            <person name="Wilhelm S."/>
            <person name="Wittmann C."/>
            <person name="Bloecker H."/>
            <person name="Puehler A."/>
            <person name="Mueller R."/>
        </authorList>
    </citation>
    <scope>NUCLEOTIDE SEQUENCE [LARGE SCALE GENOMIC DNA]</scope>
    <source>
        <strain evidence="4">So ce56</strain>
    </source>
</reference>
<keyword evidence="4" id="KW-1185">Reference proteome</keyword>
<dbReference type="EMBL" id="AM746676">
    <property type="protein sequence ID" value="CAN96817.1"/>
    <property type="molecule type" value="Genomic_DNA"/>
</dbReference>
<keyword evidence="2" id="KW-0472">Membrane</keyword>
<feature type="compositionally biased region" description="Low complexity" evidence="1">
    <location>
        <begin position="27"/>
        <end position="42"/>
    </location>
</feature>
<dbReference type="AlphaFoldDB" id="A9GPX7"/>
<feature type="region of interest" description="Disordered" evidence="1">
    <location>
        <begin position="27"/>
        <end position="46"/>
    </location>
</feature>
<dbReference type="Proteomes" id="UP000002139">
    <property type="component" value="Chromosome"/>
</dbReference>
<feature type="transmembrane region" description="Helical" evidence="2">
    <location>
        <begin position="140"/>
        <end position="162"/>
    </location>
</feature>
<dbReference type="Gene3D" id="3.40.190.10">
    <property type="entry name" value="Periplasmic binding protein-like II"/>
    <property type="match status" value="2"/>
</dbReference>
<name>A9GPX7_SORC5</name>
<dbReference type="Pfam" id="PF16868">
    <property type="entry name" value="NMT1_3"/>
    <property type="match status" value="1"/>
</dbReference>
<dbReference type="InterPro" id="IPR011852">
    <property type="entry name" value="TRAP_TAXI"/>
</dbReference>
<dbReference type="HOGENOM" id="CLU_030939_0_0_7"/>
<evidence type="ECO:0008006" key="5">
    <source>
        <dbReference type="Google" id="ProtNLM"/>
    </source>
</evidence>
<dbReference type="KEGG" id="scl:sce6648"/>
<dbReference type="SUPFAM" id="SSF53850">
    <property type="entry name" value="Periplasmic binding protein-like II"/>
    <property type="match status" value="1"/>
</dbReference>
<keyword evidence="2" id="KW-0812">Transmembrane</keyword>
<evidence type="ECO:0000313" key="3">
    <source>
        <dbReference type="EMBL" id="CAN96817.1"/>
    </source>
</evidence>